<dbReference type="AlphaFoldDB" id="A0A318Y3U0"/>
<reference evidence="1" key="1">
    <citation type="submission" date="2016-12" db="EMBL/GenBank/DDBJ databases">
        <title>The genomes of Aspergillus section Nigri reveals drivers in fungal speciation.</title>
        <authorList>
            <consortium name="DOE Joint Genome Institute"/>
            <person name="Vesth T.C."/>
            <person name="Nybo J."/>
            <person name="Theobald S."/>
            <person name="Brandl J."/>
            <person name="Frisvad J.C."/>
            <person name="Nielsen K.F."/>
            <person name="Lyhne E.K."/>
            <person name="Kogle M.E."/>
            <person name="Kuo A."/>
            <person name="Riley R."/>
            <person name="Clum A."/>
            <person name="Nolan M."/>
            <person name="Lipzen A."/>
            <person name="Salamov A."/>
            <person name="Henrissat B."/>
            <person name="Wiebenga A."/>
            <person name="De Vries R.P."/>
            <person name="Grigoriev I.V."/>
            <person name="Mortensen U.H."/>
            <person name="Andersen M.R."/>
            <person name="Baker S.E."/>
        </authorList>
    </citation>
    <scope>NUCLEOTIDE SEQUENCE [LARGE SCALE GENOMIC DNA]</scope>
    <source>
        <strain evidence="1">CBS 115656</strain>
    </source>
</reference>
<dbReference type="GeneID" id="37130834"/>
<organism evidence="1 2">
    <name type="scientific">Aspergillus neoniger (strain CBS 115656)</name>
    <dbReference type="NCBI Taxonomy" id="1448310"/>
    <lineage>
        <taxon>Eukaryota</taxon>
        <taxon>Fungi</taxon>
        <taxon>Dikarya</taxon>
        <taxon>Ascomycota</taxon>
        <taxon>Pezizomycotina</taxon>
        <taxon>Eurotiomycetes</taxon>
        <taxon>Eurotiomycetidae</taxon>
        <taxon>Eurotiales</taxon>
        <taxon>Aspergillaceae</taxon>
        <taxon>Aspergillus</taxon>
        <taxon>Aspergillus subgen. Circumdati</taxon>
    </lineage>
</organism>
<dbReference type="OrthoDB" id="10548981at2759"/>
<evidence type="ECO:0000313" key="1">
    <source>
        <dbReference type="EMBL" id="PYH28965.1"/>
    </source>
</evidence>
<sequence>MPDRNDPRIRGTSRPLIHGLTSPDHVMRSATPDATRLNSRRDLCGRGGFSLRFLLRKRKKRVQRGRSLNFATVEVVAIDRRLSQVDPWAVCQEHNQFLHRVGDLLPLFTDKLPSLDCARVKWVALPADVTCSVRYQDSDLGNLTGSRLNGDAAWCLELAGMVGTARMLGR</sequence>
<evidence type="ECO:0000313" key="2">
    <source>
        <dbReference type="Proteomes" id="UP000247647"/>
    </source>
</evidence>
<keyword evidence="2" id="KW-1185">Reference proteome</keyword>
<name>A0A318Y3U0_ASPNB</name>
<dbReference type="Proteomes" id="UP000247647">
    <property type="component" value="Unassembled WGS sequence"/>
</dbReference>
<protein>
    <submittedName>
        <fullName evidence="1">Uncharacterized protein</fullName>
    </submittedName>
</protein>
<gene>
    <name evidence="1" type="ORF">BO87DRAFT_449811</name>
</gene>
<dbReference type="RefSeq" id="XP_025474443.1">
    <property type="nucleotide sequence ID" value="XM_025628378.1"/>
</dbReference>
<proteinExistence type="predicted"/>
<dbReference type="EMBL" id="KZ821500">
    <property type="protein sequence ID" value="PYH28965.1"/>
    <property type="molecule type" value="Genomic_DNA"/>
</dbReference>
<accession>A0A318Y3U0</accession>